<reference evidence="1 2" key="1">
    <citation type="submission" date="2018-08" db="EMBL/GenBank/DDBJ databases">
        <title>A genome reference for cultivated species of the human gut microbiota.</title>
        <authorList>
            <person name="Zou Y."/>
            <person name="Xue W."/>
            <person name="Luo G."/>
        </authorList>
    </citation>
    <scope>NUCLEOTIDE SEQUENCE [LARGE SCALE GENOMIC DNA]</scope>
    <source>
        <strain evidence="1 2">AF24-16AC</strain>
    </source>
</reference>
<dbReference type="EMBL" id="QRUY01000012">
    <property type="protein sequence ID" value="RGS07981.1"/>
    <property type="molecule type" value="Genomic_DNA"/>
</dbReference>
<gene>
    <name evidence="1" type="ORF">DWY14_06945</name>
</gene>
<comment type="caution">
    <text evidence="1">The sequence shown here is derived from an EMBL/GenBank/DDBJ whole genome shotgun (WGS) entry which is preliminary data.</text>
</comment>
<name>A0A412H6P5_9BACT</name>
<sequence>MIQKTVITKSEREPQNVSGTYSLVLNNEGKVELTLVQSHFETLTKENVLVVTEYNENSITWQGKSNGTSYIMTKVTKAEMDNIKTPEQQLIEKMFAQGWGSGVIRSASDGNFAAYYYVTKDDHTVHFLSYANKTVVRENIVATVTEEGVLTFQKPITVSGSSLSAIKVKEDGVELVGLTAESKLVGNVSYGKDKTSLYKMVDWIKLPGGGQPQFKNARCILSANLEAEYNRVPAFDFPIFEWNGDWTSIVIYADNYYFMLYQGGNMTPIEGTDIIRFNKDAGLAPGYGSDINKVKSDYPNIYGFLFDEDHIIVRSNETPEAGLYVFSISSDSFVYWPQPVFQ</sequence>
<dbReference type="Proteomes" id="UP000285750">
    <property type="component" value="Unassembled WGS sequence"/>
</dbReference>
<evidence type="ECO:0008006" key="3">
    <source>
        <dbReference type="Google" id="ProtNLM"/>
    </source>
</evidence>
<proteinExistence type="predicted"/>
<protein>
    <recommendedName>
        <fullName evidence="3">DUF4302 domain-containing protein</fullName>
    </recommendedName>
</protein>
<dbReference type="AlphaFoldDB" id="A0A412H6P5"/>
<evidence type="ECO:0000313" key="1">
    <source>
        <dbReference type="EMBL" id="RGS07981.1"/>
    </source>
</evidence>
<accession>A0A412H6P5</accession>
<organism evidence="1 2">
    <name type="scientific">Phocaeicola plebeius</name>
    <dbReference type="NCBI Taxonomy" id="310297"/>
    <lineage>
        <taxon>Bacteria</taxon>
        <taxon>Pseudomonadati</taxon>
        <taxon>Bacteroidota</taxon>
        <taxon>Bacteroidia</taxon>
        <taxon>Bacteroidales</taxon>
        <taxon>Bacteroidaceae</taxon>
        <taxon>Phocaeicola</taxon>
    </lineage>
</organism>
<evidence type="ECO:0000313" key="2">
    <source>
        <dbReference type="Proteomes" id="UP000285750"/>
    </source>
</evidence>